<dbReference type="AlphaFoldDB" id="A0AAF0CU29"/>
<organism evidence="2 3">
    <name type="scientific">Vagococcus intermedius</name>
    <dbReference type="NCBI Taxonomy" id="2991418"/>
    <lineage>
        <taxon>Bacteria</taxon>
        <taxon>Bacillati</taxon>
        <taxon>Bacillota</taxon>
        <taxon>Bacilli</taxon>
        <taxon>Lactobacillales</taxon>
        <taxon>Enterococcaceae</taxon>
        <taxon>Vagococcus</taxon>
    </lineage>
</organism>
<accession>A0AAF0CU29</accession>
<dbReference type="RefSeq" id="WP_275468669.1">
    <property type="nucleotide sequence ID" value="NZ_CP110232.1"/>
</dbReference>
<dbReference type="PANTHER" id="PTHR37826">
    <property type="entry name" value="FLOTILLIN BAND_7_5 DOMAIN PROTEIN"/>
    <property type="match status" value="1"/>
</dbReference>
<dbReference type="KEGG" id="vie:OL234_07735"/>
<protein>
    <submittedName>
        <fullName evidence="2">SPFH domain-containing protein</fullName>
    </submittedName>
</protein>
<proteinExistence type="predicted"/>
<evidence type="ECO:0000313" key="3">
    <source>
        <dbReference type="Proteomes" id="UP001179647"/>
    </source>
</evidence>
<dbReference type="PANTHER" id="PTHR37826:SF2">
    <property type="entry name" value="ZINC-RIBBON DOMAIN-CONTAINING PROTEIN"/>
    <property type="match status" value="1"/>
</dbReference>
<gene>
    <name evidence="2" type="ORF">OL234_07735</name>
</gene>
<evidence type="ECO:0000259" key="1">
    <source>
        <dbReference type="Pfam" id="PF13421"/>
    </source>
</evidence>
<dbReference type="InterPro" id="IPR033880">
    <property type="entry name" value="SPFH_YdjI"/>
</dbReference>
<dbReference type="Pfam" id="PF13421">
    <property type="entry name" value="Band_7_1"/>
    <property type="match status" value="1"/>
</dbReference>
<name>A0AAF0CU29_9ENTE</name>
<dbReference type="EMBL" id="CP110232">
    <property type="protein sequence ID" value="WEG72866.1"/>
    <property type="molecule type" value="Genomic_DNA"/>
</dbReference>
<dbReference type="Proteomes" id="UP001179647">
    <property type="component" value="Chromosome"/>
</dbReference>
<dbReference type="CDD" id="cd03408">
    <property type="entry name" value="SPFH_like_u1"/>
    <property type="match status" value="1"/>
</dbReference>
<feature type="domain" description="SPFH" evidence="1">
    <location>
        <begin position="109"/>
        <end position="267"/>
    </location>
</feature>
<evidence type="ECO:0000313" key="2">
    <source>
        <dbReference type="EMBL" id="WEG72866.1"/>
    </source>
</evidence>
<sequence>MGLIKATVDSIGGGLADQWLEIIEPDNLTDKTVMTHGVMMRKDERRGSNKKGTPGVVTDGSVIHVYPNTMMLLVDGGKIIDYSSEEGYYTVHNDKAPSMFSGNLKAAISESFSRFKFGGTTPQNQKVIYINLQEIKGIKFGTSTPINYFDNFYNAELFLRAHGNYSMRVTDPILFYSEAIPKSQARVEIEDINEQYMAEFLTALQASINQMSAAGERISYVPSKSMELSKFMGNVLDDEWRANRGMEIVSVAVSSISYTDDSTDLINMRNKGAMLGDPNIREGFVQGSIASGLEAAGSNAAGSATTFMGMGAGMNAGGNFMGQASQSNQNQMAAQAEKAEKEKAQDTWECPKDGTQNTGKFCSECGEAKPTPQGSGIQMKCAACEKVITITGSMPKFCPECGQPFQGLPL</sequence>
<reference evidence="2" key="1">
    <citation type="submission" date="2022-10" db="EMBL/GenBank/DDBJ databases">
        <title>Vagococcus sp. isolated from poultry meat.</title>
        <authorList>
            <person name="Johansson P."/>
            <person name="Bjorkroth J."/>
        </authorList>
    </citation>
    <scope>NUCLEOTIDE SEQUENCE</scope>
    <source>
        <strain evidence="2">STAA11</strain>
    </source>
</reference>
<keyword evidence="3" id="KW-1185">Reference proteome</keyword>